<dbReference type="RefSeq" id="WP_272019078.1">
    <property type="nucleotide sequence ID" value="NZ_JAQLKE010000027.1"/>
</dbReference>
<evidence type="ECO:0000313" key="2">
    <source>
        <dbReference type="EMBL" id="MDB7084907.1"/>
    </source>
</evidence>
<accession>A0AB35IRU6</accession>
<keyword evidence="1" id="KW-0472">Membrane</keyword>
<sequence>MYTKLDILKAINQLEPIALSTEIAKKIDCESIDNLNDDLEILVEEKLISKHFKKVGVFISYELTIKGFEYINTSKLNSYRFWLPIIISSTLSVFAILISILALINKF</sequence>
<keyword evidence="1" id="KW-0812">Transmembrane</keyword>
<dbReference type="AlphaFoldDB" id="A0AB35IRU6"/>
<organism evidence="2 3">
    <name type="scientific">Thomasclavelia ramosa</name>
    <dbReference type="NCBI Taxonomy" id="1547"/>
    <lineage>
        <taxon>Bacteria</taxon>
        <taxon>Bacillati</taxon>
        <taxon>Bacillota</taxon>
        <taxon>Erysipelotrichia</taxon>
        <taxon>Erysipelotrichales</taxon>
        <taxon>Coprobacillaceae</taxon>
        <taxon>Thomasclavelia</taxon>
    </lineage>
</organism>
<dbReference type="Proteomes" id="UP001211987">
    <property type="component" value="Unassembled WGS sequence"/>
</dbReference>
<dbReference type="EMBL" id="JAQLKE010000027">
    <property type="protein sequence ID" value="MDB7084907.1"/>
    <property type="molecule type" value="Genomic_DNA"/>
</dbReference>
<name>A0AB35IRU6_9FIRM</name>
<evidence type="ECO:0000256" key="1">
    <source>
        <dbReference type="SAM" id="Phobius"/>
    </source>
</evidence>
<keyword evidence="1" id="KW-1133">Transmembrane helix</keyword>
<gene>
    <name evidence="2" type="ORF">PM738_13945</name>
</gene>
<protein>
    <submittedName>
        <fullName evidence="2">Uncharacterized protein</fullName>
    </submittedName>
</protein>
<feature type="transmembrane region" description="Helical" evidence="1">
    <location>
        <begin position="81"/>
        <end position="104"/>
    </location>
</feature>
<proteinExistence type="predicted"/>
<reference evidence="2" key="1">
    <citation type="submission" date="2023-01" db="EMBL/GenBank/DDBJ databases">
        <title>Human gut microbiome strain richness.</title>
        <authorList>
            <person name="Chen-Liaw A."/>
        </authorList>
    </citation>
    <scope>NUCLEOTIDE SEQUENCE</scope>
    <source>
        <strain evidence="2">1001217st2_G6_1001217B_191108</strain>
    </source>
</reference>
<comment type="caution">
    <text evidence="2">The sequence shown here is derived from an EMBL/GenBank/DDBJ whole genome shotgun (WGS) entry which is preliminary data.</text>
</comment>
<evidence type="ECO:0000313" key="3">
    <source>
        <dbReference type="Proteomes" id="UP001211987"/>
    </source>
</evidence>